<protein>
    <submittedName>
        <fullName evidence="2">NAD(P)/FAD-dependent oxidoreductase</fullName>
    </submittedName>
</protein>
<gene>
    <name evidence="2" type="ORF">D1869_00480</name>
    <name evidence="1" type="ORF">HNQ62_001001</name>
</gene>
<dbReference type="EMBL" id="CP045484">
    <property type="protein sequence ID" value="QGR15835.1"/>
    <property type="molecule type" value="Genomic_DNA"/>
</dbReference>
<organism evidence="2 3">
    <name type="scientific">Sulfurisphaera ohwakuensis</name>
    <dbReference type="NCBI Taxonomy" id="69656"/>
    <lineage>
        <taxon>Archaea</taxon>
        <taxon>Thermoproteota</taxon>
        <taxon>Thermoprotei</taxon>
        <taxon>Sulfolobales</taxon>
        <taxon>Sulfolobaceae</taxon>
        <taxon>Sulfurisphaera</taxon>
    </lineage>
</organism>
<dbReference type="SUPFAM" id="SSF51905">
    <property type="entry name" value="FAD/NAD(P)-binding domain"/>
    <property type="match status" value="1"/>
</dbReference>
<dbReference type="OrthoDB" id="36755at2157"/>
<dbReference type="GeneID" id="42799678"/>
<dbReference type="Proteomes" id="UP000427373">
    <property type="component" value="Chromosome"/>
</dbReference>
<keyword evidence="3" id="KW-1185">Reference proteome</keyword>
<reference evidence="2 3" key="1">
    <citation type="submission" date="2019-10" db="EMBL/GenBank/DDBJ databases">
        <title>Genome Sequences from Six Type Strain Members of the Archaeal Family Sulfolobaceae: Acidianus ambivalens, Acidianus infernus, Metallosphaera prunae, Stygiolobus azoricus, Sulfolobus metallicus, and Sulfurisphaera ohwakuensis.</title>
        <authorList>
            <person name="Counts J.A."/>
            <person name="Kelly R.M."/>
        </authorList>
    </citation>
    <scope>NUCLEOTIDE SEQUENCE [LARGE SCALE GENOMIC DNA]</scope>
    <source>
        <strain evidence="2 3">TA-1</strain>
    </source>
</reference>
<dbReference type="RefSeq" id="WP_156013455.1">
    <property type="nucleotide sequence ID" value="NZ_CP045484.1"/>
</dbReference>
<evidence type="ECO:0000313" key="1">
    <source>
        <dbReference type="EMBL" id="MBB5253259.1"/>
    </source>
</evidence>
<evidence type="ECO:0000313" key="2">
    <source>
        <dbReference type="EMBL" id="QGR15835.1"/>
    </source>
</evidence>
<name>A0A650CDU5_SULOH</name>
<dbReference type="EMBL" id="JACHFY010000003">
    <property type="protein sequence ID" value="MBB5253259.1"/>
    <property type="molecule type" value="Genomic_DNA"/>
</dbReference>
<evidence type="ECO:0000313" key="4">
    <source>
        <dbReference type="Proteomes" id="UP000582213"/>
    </source>
</evidence>
<proteinExistence type="predicted"/>
<accession>A0A650CDU5</accession>
<dbReference type="AlphaFoldDB" id="A0A650CDU5"/>
<dbReference type="InterPro" id="IPR036188">
    <property type="entry name" value="FAD/NAD-bd_sf"/>
</dbReference>
<reference evidence="1 4" key="2">
    <citation type="submission" date="2020-08" db="EMBL/GenBank/DDBJ databases">
        <title>Genomic Encyclopedia of Type Strains, Phase IV (KMG-IV): sequencing the most valuable type-strain genomes for metagenomic binning, comparative biology and taxonomic classification.</title>
        <authorList>
            <person name="Goeker M."/>
        </authorList>
    </citation>
    <scope>NUCLEOTIDE SEQUENCE [LARGE SCALE GENOMIC DNA]</scope>
    <source>
        <strain evidence="1 4">DSM 12421</strain>
    </source>
</reference>
<evidence type="ECO:0000313" key="3">
    <source>
        <dbReference type="Proteomes" id="UP000427373"/>
    </source>
</evidence>
<dbReference type="Proteomes" id="UP000582213">
    <property type="component" value="Unassembled WGS sequence"/>
</dbReference>
<sequence>MKIVLGGGLSGLFLASNKKDSLIIENQPRLGGVFTYEEILNVNIPFHPPLTNYSCEYFQTTEVKLRIHMKKENYILRKIYTHELPKWLIFNEKMFYVTNLIELIDNLSKKVKVLHTNIKKIIQNNKIITTNNMIKGDEIFVTISRKYIADLLGIKNDKLRSVSMLELIVIVPKKDRGWDVYINGDNGISYSHIISAYWISNDYDILYILIPFTSSPPIWDKIFSDLKRENILLKDEILAFRSRIIRYAILIGEDDNVYPENIRFCGRLGKWKNFTLCEAILDSLNC</sequence>
<dbReference type="KEGG" id="soh:D1869_00480"/>